<name>X1AFZ5_9ZZZZ</name>
<proteinExistence type="predicted"/>
<sequence>MSHDNFLNKLILLQKKSKTTQKLLKQYLGKTSPDERLEHKASYAIAEPDAAAESYRDALESLGYGDEEVKQLQQIFAEGDSEKIKEAIKRIGIY</sequence>
<comment type="caution">
    <text evidence="1">The sequence shown here is derived from an EMBL/GenBank/DDBJ whole genome shotgun (WGS) entry which is preliminary data.</text>
</comment>
<evidence type="ECO:0000313" key="1">
    <source>
        <dbReference type="EMBL" id="GAG71663.1"/>
    </source>
</evidence>
<dbReference type="EMBL" id="BART01001616">
    <property type="protein sequence ID" value="GAG71663.1"/>
    <property type="molecule type" value="Genomic_DNA"/>
</dbReference>
<dbReference type="AlphaFoldDB" id="X1AFZ5"/>
<reference evidence="1" key="1">
    <citation type="journal article" date="2014" name="Front. Microbiol.">
        <title>High frequency of phylogenetically diverse reductive dehalogenase-homologous genes in deep subseafloor sedimentary metagenomes.</title>
        <authorList>
            <person name="Kawai M."/>
            <person name="Futagami T."/>
            <person name="Toyoda A."/>
            <person name="Takaki Y."/>
            <person name="Nishi S."/>
            <person name="Hori S."/>
            <person name="Arai W."/>
            <person name="Tsubouchi T."/>
            <person name="Morono Y."/>
            <person name="Uchiyama I."/>
            <person name="Ito T."/>
            <person name="Fujiyama A."/>
            <person name="Inagaki F."/>
            <person name="Takami H."/>
        </authorList>
    </citation>
    <scope>NUCLEOTIDE SEQUENCE</scope>
    <source>
        <strain evidence="1">Expedition CK06-06</strain>
    </source>
</reference>
<protein>
    <submittedName>
        <fullName evidence="1">Uncharacterized protein</fullName>
    </submittedName>
</protein>
<accession>X1AFZ5</accession>
<gene>
    <name evidence="1" type="ORF">S01H4_05537</name>
</gene>
<organism evidence="1">
    <name type="scientific">marine sediment metagenome</name>
    <dbReference type="NCBI Taxonomy" id="412755"/>
    <lineage>
        <taxon>unclassified sequences</taxon>
        <taxon>metagenomes</taxon>
        <taxon>ecological metagenomes</taxon>
    </lineage>
</organism>